<evidence type="ECO:0000256" key="1">
    <source>
        <dbReference type="SAM" id="MobiDB-lite"/>
    </source>
</evidence>
<reference evidence="2" key="1">
    <citation type="submission" date="2023-10" db="EMBL/GenBank/DDBJ databases">
        <authorList>
            <person name="Chen Y."/>
            <person name="Shah S."/>
            <person name="Dougan E. K."/>
            <person name="Thang M."/>
            <person name="Chan C."/>
        </authorList>
    </citation>
    <scope>NUCLEOTIDE SEQUENCE [LARGE SCALE GENOMIC DNA]</scope>
</reference>
<dbReference type="Proteomes" id="UP001189429">
    <property type="component" value="Unassembled WGS sequence"/>
</dbReference>
<accession>A0ABN9XU15</accession>
<protein>
    <recommendedName>
        <fullName evidence="4">Solute carrier family 40 protein</fullName>
    </recommendedName>
</protein>
<feature type="region of interest" description="Disordered" evidence="1">
    <location>
        <begin position="30"/>
        <end position="58"/>
    </location>
</feature>
<comment type="caution">
    <text evidence="2">The sequence shown here is derived from an EMBL/GenBank/DDBJ whole genome shotgun (WGS) entry which is preliminary data.</text>
</comment>
<evidence type="ECO:0000313" key="2">
    <source>
        <dbReference type="EMBL" id="CAK0902899.1"/>
    </source>
</evidence>
<name>A0ABN9XU15_9DINO</name>
<proteinExistence type="predicted"/>
<evidence type="ECO:0000313" key="3">
    <source>
        <dbReference type="Proteomes" id="UP001189429"/>
    </source>
</evidence>
<keyword evidence="3" id="KW-1185">Reference proteome</keyword>
<organism evidence="2 3">
    <name type="scientific">Prorocentrum cordatum</name>
    <dbReference type="NCBI Taxonomy" id="2364126"/>
    <lineage>
        <taxon>Eukaryota</taxon>
        <taxon>Sar</taxon>
        <taxon>Alveolata</taxon>
        <taxon>Dinophyceae</taxon>
        <taxon>Prorocentrales</taxon>
        <taxon>Prorocentraceae</taxon>
        <taxon>Prorocentrum</taxon>
    </lineage>
</organism>
<gene>
    <name evidence="2" type="ORF">PCOR1329_LOCUS79361</name>
</gene>
<evidence type="ECO:0008006" key="4">
    <source>
        <dbReference type="Google" id="ProtNLM"/>
    </source>
</evidence>
<dbReference type="EMBL" id="CAUYUJ010021136">
    <property type="protein sequence ID" value="CAK0902899.1"/>
    <property type="molecule type" value="Genomic_DNA"/>
</dbReference>
<sequence>MYTRPSRPENNCGRVSAYDLHCTSGLGAGGRGAGCGHRSRRLAESQSSNPYGAEAEEEEVKKEIEAVVSGTWVVESHDGDDEFLLPLFILAIVGMMLPCKCLFHGRRTPGHDLLRCQVQERGDREEAASAGWGSAAPLGRLHGRSLRLPRRQDAICLHACICTMCRARDTYQAAGITQYWMVIGIFFLARIVGSVCEGGIQVLIVERISERDDSPYNANRESPSTFSRIFWGTLSSLVRPLIVGAALQSYRRQLRVKLGGSEAGGAERHRGPPHDRVLHALRRRTGSA</sequence>